<feature type="domain" description="ABC3 transporter permease C-terminal" evidence="7">
    <location>
        <begin position="292"/>
        <end position="408"/>
    </location>
</feature>
<feature type="transmembrane region" description="Helical" evidence="6">
    <location>
        <begin position="764"/>
        <end position="786"/>
    </location>
</feature>
<organism evidence="9 10">
    <name type="scientific">Dyadobacter chenwenxiniae</name>
    <dbReference type="NCBI Taxonomy" id="2906456"/>
    <lineage>
        <taxon>Bacteria</taxon>
        <taxon>Pseudomonadati</taxon>
        <taxon>Bacteroidota</taxon>
        <taxon>Cytophagia</taxon>
        <taxon>Cytophagales</taxon>
        <taxon>Spirosomataceae</taxon>
        <taxon>Dyadobacter</taxon>
    </lineage>
</organism>
<comment type="caution">
    <text evidence="9">The sequence shown here is derived from an EMBL/GenBank/DDBJ whole genome shotgun (WGS) entry which is preliminary data.</text>
</comment>
<feature type="transmembrane region" description="Helical" evidence="6">
    <location>
        <begin position="12"/>
        <end position="34"/>
    </location>
</feature>
<evidence type="ECO:0000259" key="8">
    <source>
        <dbReference type="Pfam" id="PF12704"/>
    </source>
</evidence>
<evidence type="ECO:0000313" key="10">
    <source>
        <dbReference type="Proteomes" id="UP001139000"/>
    </source>
</evidence>
<proteinExistence type="predicted"/>
<evidence type="ECO:0000256" key="5">
    <source>
        <dbReference type="ARBA" id="ARBA00023136"/>
    </source>
</evidence>
<dbReference type="Pfam" id="PF02687">
    <property type="entry name" value="FtsX"/>
    <property type="match status" value="2"/>
</dbReference>
<keyword evidence="4 6" id="KW-1133">Transmembrane helix</keyword>
<feature type="transmembrane region" description="Helical" evidence="6">
    <location>
        <begin position="382"/>
        <end position="404"/>
    </location>
</feature>
<reference evidence="9" key="1">
    <citation type="submission" date="2021-12" db="EMBL/GenBank/DDBJ databases">
        <title>Novel species in genus Dyadobacter.</title>
        <authorList>
            <person name="Ma C."/>
        </authorList>
    </citation>
    <scope>NUCLEOTIDE SEQUENCE</scope>
    <source>
        <strain evidence="9">LJ419</strain>
    </source>
</reference>
<dbReference type="GO" id="GO:0022857">
    <property type="term" value="F:transmembrane transporter activity"/>
    <property type="evidence" value="ECO:0007669"/>
    <property type="project" value="TreeGrafter"/>
</dbReference>
<comment type="subcellular location">
    <subcellularLocation>
        <location evidence="1">Cell membrane</location>
        <topology evidence="1">Multi-pass membrane protein</topology>
    </subcellularLocation>
</comment>
<evidence type="ECO:0000256" key="1">
    <source>
        <dbReference type="ARBA" id="ARBA00004651"/>
    </source>
</evidence>
<dbReference type="InterPro" id="IPR025857">
    <property type="entry name" value="MacB_PCD"/>
</dbReference>
<evidence type="ECO:0000256" key="4">
    <source>
        <dbReference type="ARBA" id="ARBA00022989"/>
    </source>
</evidence>
<dbReference type="Pfam" id="PF12704">
    <property type="entry name" value="MacB_PCD"/>
    <property type="match status" value="2"/>
</dbReference>
<dbReference type="Proteomes" id="UP001139000">
    <property type="component" value="Unassembled WGS sequence"/>
</dbReference>
<feature type="domain" description="ABC3 transporter permease C-terminal" evidence="7">
    <location>
        <begin position="681"/>
        <end position="793"/>
    </location>
</feature>
<feature type="transmembrane region" description="Helical" evidence="6">
    <location>
        <begin position="676"/>
        <end position="697"/>
    </location>
</feature>
<dbReference type="RefSeq" id="WP_234652850.1">
    <property type="nucleotide sequence ID" value="NZ_CP094997.1"/>
</dbReference>
<feature type="transmembrane region" description="Helical" evidence="6">
    <location>
        <begin position="341"/>
        <end position="362"/>
    </location>
</feature>
<dbReference type="AlphaFoldDB" id="A0A9X1PGK4"/>
<dbReference type="GO" id="GO:0005886">
    <property type="term" value="C:plasma membrane"/>
    <property type="evidence" value="ECO:0007669"/>
    <property type="project" value="UniProtKB-SubCell"/>
</dbReference>
<feature type="domain" description="MacB-like periplasmic core" evidence="8">
    <location>
        <begin position="13"/>
        <end position="229"/>
    </location>
</feature>
<dbReference type="PANTHER" id="PTHR30572">
    <property type="entry name" value="MEMBRANE COMPONENT OF TRANSPORTER-RELATED"/>
    <property type="match status" value="1"/>
</dbReference>
<evidence type="ECO:0000313" key="9">
    <source>
        <dbReference type="EMBL" id="MCF0060226.1"/>
    </source>
</evidence>
<gene>
    <name evidence="9" type="ORF">LXM26_01890</name>
</gene>
<accession>A0A9X1PGK4</accession>
<evidence type="ECO:0000256" key="6">
    <source>
        <dbReference type="SAM" id="Phobius"/>
    </source>
</evidence>
<protein>
    <submittedName>
        <fullName evidence="9">ABC transporter permease</fullName>
    </submittedName>
</protein>
<keyword evidence="3 6" id="KW-0812">Transmembrane</keyword>
<evidence type="ECO:0000259" key="7">
    <source>
        <dbReference type="Pfam" id="PF02687"/>
    </source>
</evidence>
<evidence type="ECO:0000256" key="2">
    <source>
        <dbReference type="ARBA" id="ARBA00022475"/>
    </source>
</evidence>
<evidence type="ECO:0000256" key="3">
    <source>
        <dbReference type="ARBA" id="ARBA00022692"/>
    </source>
</evidence>
<dbReference type="InterPro" id="IPR050250">
    <property type="entry name" value="Macrolide_Exporter_MacB"/>
</dbReference>
<keyword evidence="10" id="KW-1185">Reference proteome</keyword>
<feature type="transmembrane region" description="Helical" evidence="6">
    <location>
        <begin position="733"/>
        <end position="752"/>
    </location>
</feature>
<dbReference type="InterPro" id="IPR003838">
    <property type="entry name" value="ABC3_permease_C"/>
</dbReference>
<keyword evidence="5 6" id="KW-0472">Membrane</keyword>
<dbReference type="PANTHER" id="PTHR30572:SF18">
    <property type="entry name" value="ABC-TYPE MACROLIDE FAMILY EXPORT SYSTEM PERMEASE COMPONENT 2"/>
    <property type="match status" value="1"/>
</dbReference>
<feature type="transmembrane region" description="Helical" evidence="6">
    <location>
        <begin position="285"/>
        <end position="307"/>
    </location>
</feature>
<feature type="domain" description="MacB-like periplasmic core" evidence="8">
    <location>
        <begin position="474"/>
        <end position="597"/>
    </location>
</feature>
<name>A0A9X1PGK4_9BACT</name>
<dbReference type="EMBL" id="JAJTTC010000001">
    <property type="protein sequence ID" value="MCF0060226.1"/>
    <property type="molecule type" value="Genomic_DNA"/>
</dbReference>
<feature type="transmembrane region" description="Helical" evidence="6">
    <location>
        <begin position="425"/>
        <end position="447"/>
    </location>
</feature>
<sequence length="800" mass="89371">MARRSLSQNKWYSAITIIGLTTALTVVLLIGLYINNELSFDRFNQKADRIYRINSDISFSLQGLQTAAAPTPLGATLKRDFPEVEEAVRLGKYQSCLVKSTHENIREQAVLLADSTLFNVFTLPILAGNPTTALTQPNSVVITERIAKKYFGSTNALNKVMIFNNKESKQVSAIIKDIPAQSHFQADFILPLWETNNAKVDKWGNHIFNTYILLRPGTNPQAVEAKFEKILQTYMDPALRRFFNTSLAEARKQGNYFRYSLTPLTDIHLHSARAGELMPNGSIEYVYIFTGIALFILLIAVVNFINLTTARSIKRAREIGVRKVLGSNRIGLISQFLSESLLIAIISMLIAFVMVLVLLPFFNSLTAENLSGFDLLNIPNTAGLLLFTALIGIMAGVYPAFYLSSFQPANAIKGTVGSLPNGQNLRSSLVVFQFAMSVLLIIATLLINQQLRFIQGKNLGFEKEQIIILKTAEVPENQLRTFKEIALQNSKVKAATISSFLPVTSERNGDYWYPEGQTDQKYSVTMQEWEVDEDYLTTYKMTLLQGRYFVKGQVADSGRVVINESAAKQLGYKQPVGKTIHKQGGELLTIIGVVKDFHYESLRTKIEPLCFMLDADIVSGKNTDALSLRLETEDMASSLAALENKWKKVAPGQPFEYAFLNESFDDMYRAEQRVQVLFTGFTTIAILISCLGLFGLATFTAEQRTKEIGVRKVLGASVASIVTLLSRDFLKPVLVAIVIATPIAWYIMNRWLQDFNYRIEIEWWVFALAGMLAVGIALITVSFQSIKAALMNPVRSLKSE</sequence>
<keyword evidence="2" id="KW-1003">Cell membrane</keyword>